<evidence type="ECO:0000313" key="2">
    <source>
        <dbReference type="EMBL" id="CAI5446762.1"/>
    </source>
</evidence>
<dbReference type="AlphaFoldDB" id="A0A9P1IJP2"/>
<dbReference type="OrthoDB" id="5856944at2759"/>
<comment type="caution">
    <text evidence="2">The sequence shown here is derived from an EMBL/GenBank/DDBJ whole genome shotgun (WGS) entry which is preliminary data.</text>
</comment>
<protein>
    <recommendedName>
        <fullName evidence="4">MD-2-related lipid-recognition domain-containing protein</fullName>
    </recommendedName>
</protein>
<keyword evidence="1" id="KW-0732">Signal</keyword>
<evidence type="ECO:0000256" key="1">
    <source>
        <dbReference type="SAM" id="SignalP"/>
    </source>
</evidence>
<sequence>MLRALLFSAFIAASLAAALPAPGEFADCAAPNGTDKLMHWWQCNSGPVQFLNATPYDSAGKNYEYPIHLSQPIVVKTIINNPSATYTAGNLRNTVNIWKYGGWGGCVWSSIPTLGLLKDLDACANGVPCPIKPGNNQELDVVVDFTQFEQIIQLLKDNQPYQLEYILDDKITKDEACLMVQAWAYLK</sequence>
<dbReference type="PANTHER" id="PTHR35573">
    <property type="entry name" value="PROTEIN CBG22129"/>
    <property type="match status" value="1"/>
</dbReference>
<reference evidence="2" key="1">
    <citation type="submission" date="2022-11" db="EMBL/GenBank/DDBJ databases">
        <authorList>
            <person name="Kikuchi T."/>
        </authorList>
    </citation>
    <scope>NUCLEOTIDE SEQUENCE</scope>
    <source>
        <strain evidence="2">PS1010</strain>
    </source>
</reference>
<organism evidence="2 3">
    <name type="scientific">Caenorhabditis angaria</name>
    <dbReference type="NCBI Taxonomy" id="860376"/>
    <lineage>
        <taxon>Eukaryota</taxon>
        <taxon>Metazoa</taxon>
        <taxon>Ecdysozoa</taxon>
        <taxon>Nematoda</taxon>
        <taxon>Chromadorea</taxon>
        <taxon>Rhabditida</taxon>
        <taxon>Rhabditina</taxon>
        <taxon>Rhabditomorpha</taxon>
        <taxon>Rhabditoidea</taxon>
        <taxon>Rhabditidae</taxon>
        <taxon>Peloderinae</taxon>
        <taxon>Caenorhabditis</taxon>
    </lineage>
</organism>
<keyword evidence="3" id="KW-1185">Reference proteome</keyword>
<proteinExistence type="predicted"/>
<feature type="signal peptide" evidence="1">
    <location>
        <begin position="1"/>
        <end position="16"/>
    </location>
</feature>
<accession>A0A9P1IJP2</accession>
<dbReference type="PANTHER" id="PTHR35573:SF4">
    <property type="entry name" value="ML DOMAIN-CONTAINING PROTEIN"/>
    <property type="match status" value="1"/>
</dbReference>
<dbReference type="Proteomes" id="UP001152747">
    <property type="component" value="Unassembled WGS sequence"/>
</dbReference>
<gene>
    <name evidence="2" type="ORF">CAMP_LOCUS9399</name>
</gene>
<feature type="chain" id="PRO_5040283026" description="MD-2-related lipid-recognition domain-containing protein" evidence="1">
    <location>
        <begin position="17"/>
        <end position="187"/>
    </location>
</feature>
<evidence type="ECO:0008006" key="4">
    <source>
        <dbReference type="Google" id="ProtNLM"/>
    </source>
</evidence>
<dbReference type="EMBL" id="CANHGI010000003">
    <property type="protein sequence ID" value="CAI5446762.1"/>
    <property type="molecule type" value="Genomic_DNA"/>
</dbReference>
<name>A0A9P1IJP2_9PELO</name>
<evidence type="ECO:0000313" key="3">
    <source>
        <dbReference type="Proteomes" id="UP001152747"/>
    </source>
</evidence>